<dbReference type="Pfam" id="PF00072">
    <property type="entry name" value="Response_reg"/>
    <property type="match status" value="1"/>
</dbReference>
<gene>
    <name evidence="4" type="primary">todS</name>
    <name evidence="4" type="ORF">SIID45300_03182</name>
</gene>
<evidence type="ECO:0000256" key="2">
    <source>
        <dbReference type="PROSITE-ProRule" id="PRU00169"/>
    </source>
</evidence>
<feature type="modified residue" description="4-aspartylphosphate" evidence="2">
    <location>
        <position position="52"/>
    </location>
</feature>
<dbReference type="EC" id="2.7.13.3" evidence="4"/>
<keyword evidence="1 2" id="KW-0597">Phosphoprotein</keyword>
<organism evidence="4 5">
    <name type="scientific">Candidatus Magnetaquiglobus chichijimensis</name>
    <dbReference type="NCBI Taxonomy" id="3141448"/>
    <lineage>
        <taxon>Bacteria</taxon>
        <taxon>Pseudomonadati</taxon>
        <taxon>Pseudomonadota</taxon>
        <taxon>Magnetococcia</taxon>
        <taxon>Magnetococcales</taxon>
        <taxon>Candidatus Magnetaquicoccaceae</taxon>
        <taxon>Candidatus Magnetaquiglobus</taxon>
    </lineage>
</organism>
<evidence type="ECO:0000259" key="3">
    <source>
        <dbReference type="PROSITE" id="PS50110"/>
    </source>
</evidence>
<dbReference type="InterPro" id="IPR050595">
    <property type="entry name" value="Bact_response_regulator"/>
</dbReference>
<feature type="domain" description="Response regulatory" evidence="3">
    <location>
        <begin position="3"/>
        <end position="121"/>
    </location>
</feature>
<dbReference type="InterPro" id="IPR001789">
    <property type="entry name" value="Sig_transdc_resp-reg_receiver"/>
</dbReference>
<dbReference type="SUPFAM" id="SSF52172">
    <property type="entry name" value="CheY-like"/>
    <property type="match status" value="1"/>
</dbReference>
<proteinExistence type="predicted"/>
<reference evidence="4 5" key="2">
    <citation type="submission" date="2024-09" db="EMBL/GenBank/DDBJ databases">
        <title>Draft genome sequence of Candidatus Magnetaquicoccaceae bacterium FCR-1.</title>
        <authorList>
            <person name="Shimoshige H."/>
            <person name="Shimamura S."/>
            <person name="Taoka A."/>
            <person name="Kobayashi H."/>
            <person name="Maekawa T."/>
        </authorList>
    </citation>
    <scope>NUCLEOTIDE SEQUENCE [LARGE SCALE GENOMIC DNA]</scope>
    <source>
        <strain evidence="4 5">FCR-1</strain>
    </source>
</reference>
<evidence type="ECO:0000256" key="1">
    <source>
        <dbReference type="ARBA" id="ARBA00022553"/>
    </source>
</evidence>
<accession>A0ABQ0CDA2</accession>
<dbReference type="PANTHER" id="PTHR44591:SF3">
    <property type="entry name" value="RESPONSE REGULATORY DOMAIN-CONTAINING PROTEIN"/>
    <property type="match status" value="1"/>
</dbReference>
<dbReference type="SMART" id="SM00448">
    <property type="entry name" value="REC"/>
    <property type="match status" value="1"/>
</dbReference>
<keyword evidence="4" id="KW-0418">Kinase</keyword>
<dbReference type="Gene3D" id="3.40.50.2300">
    <property type="match status" value="1"/>
</dbReference>
<reference evidence="4 5" key="1">
    <citation type="submission" date="2024-05" db="EMBL/GenBank/DDBJ databases">
        <authorList>
            <consortium name="Candidatus Magnetaquicoccaceae bacterium FCR-1 genome sequencing consortium"/>
            <person name="Shimoshige H."/>
            <person name="Shimamura S."/>
            <person name="Taoka A."/>
            <person name="Kobayashi H."/>
            <person name="Maekawa T."/>
        </authorList>
    </citation>
    <scope>NUCLEOTIDE SEQUENCE [LARGE SCALE GENOMIC DNA]</scope>
    <source>
        <strain evidence="4 5">FCR-1</strain>
    </source>
</reference>
<dbReference type="InterPro" id="IPR011006">
    <property type="entry name" value="CheY-like_superfamily"/>
</dbReference>
<dbReference type="PANTHER" id="PTHR44591">
    <property type="entry name" value="STRESS RESPONSE REGULATOR PROTEIN 1"/>
    <property type="match status" value="1"/>
</dbReference>
<name>A0ABQ0CDA2_9PROT</name>
<evidence type="ECO:0000313" key="4">
    <source>
        <dbReference type="EMBL" id="GAB0058825.1"/>
    </source>
</evidence>
<sequence>MPTILVIEDDPQVLRLLEEVLRSLGTVLTAPDGQVGYEIIHHHRGIDLVITDVLMPNREGLSVVRDLREWDPHVKIMVITGGDRVFPADILVDVAKISGADITLKKPFSIEKLRSEVTRLLDERHKEMAGKG</sequence>
<dbReference type="Proteomes" id="UP001628193">
    <property type="component" value="Unassembled WGS sequence"/>
</dbReference>
<dbReference type="RefSeq" id="WP_420906545.1">
    <property type="nucleotide sequence ID" value="NZ_BAAFGK010000005.1"/>
</dbReference>
<dbReference type="EMBL" id="BAAFGK010000005">
    <property type="protein sequence ID" value="GAB0058825.1"/>
    <property type="molecule type" value="Genomic_DNA"/>
</dbReference>
<keyword evidence="4" id="KW-0808">Transferase</keyword>
<protein>
    <submittedName>
        <fullName evidence="4">Sensor histidine kinase TodS</fullName>
        <ecNumber evidence="4">2.7.13.3</ecNumber>
    </submittedName>
</protein>
<evidence type="ECO:0000313" key="5">
    <source>
        <dbReference type="Proteomes" id="UP001628193"/>
    </source>
</evidence>
<keyword evidence="5" id="KW-1185">Reference proteome</keyword>
<dbReference type="GO" id="GO:0004673">
    <property type="term" value="F:protein histidine kinase activity"/>
    <property type="evidence" value="ECO:0007669"/>
    <property type="project" value="UniProtKB-EC"/>
</dbReference>
<comment type="caution">
    <text evidence="4">The sequence shown here is derived from an EMBL/GenBank/DDBJ whole genome shotgun (WGS) entry which is preliminary data.</text>
</comment>
<dbReference type="PROSITE" id="PS50110">
    <property type="entry name" value="RESPONSE_REGULATORY"/>
    <property type="match status" value="1"/>
</dbReference>